<evidence type="ECO:0000256" key="5">
    <source>
        <dbReference type="ARBA" id="ARBA00023002"/>
    </source>
</evidence>
<gene>
    <name evidence="9" type="ORF">APAL1065_LOCUS5942</name>
</gene>
<feature type="chain" id="PRO_5031226683" description="FAD-binding PCMH-type domain-containing protein" evidence="7">
    <location>
        <begin position="27"/>
        <end position="619"/>
    </location>
</feature>
<dbReference type="InterPro" id="IPR006093">
    <property type="entry name" value="Oxy_OxRdtase_FAD_BS"/>
</dbReference>
<dbReference type="SUPFAM" id="SSF56176">
    <property type="entry name" value="FAD-binding/transporter-associated domain-like"/>
    <property type="match status" value="1"/>
</dbReference>
<dbReference type="EMBL" id="HBHT01008887">
    <property type="protein sequence ID" value="CAD9952460.1"/>
    <property type="molecule type" value="Transcribed_RNA"/>
</dbReference>
<dbReference type="Pfam" id="PF08031">
    <property type="entry name" value="BBE"/>
    <property type="match status" value="1"/>
</dbReference>
<dbReference type="GO" id="GO:0071949">
    <property type="term" value="F:FAD binding"/>
    <property type="evidence" value="ECO:0007669"/>
    <property type="project" value="InterPro"/>
</dbReference>
<dbReference type="InterPro" id="IPR050416">
    <property type="entry name" value="FAD-linked_Oxidoreductase"/>
</dbReference>
<keyword evidence="4" id="KW-0274">FAD</keyword>
<evidence type="ECO:0000259" key="8">
    <source>
        <dbReference type="PROSITE" id="PS51387"/>
    </source>
</evidence>
<keyword evidence="3" id="KW-0285">Flavoprotein</keyword>
<dbReference type="PANTHER" id="PTHR42973:SF39">
    <property type="entry name" value="FAD-BINDING PCMH-TYPE DOMAIN-CONTAINING PROTEIN"/>
    <property type="match status" value="1"/>
</dbReference>
<dbReference type="AlphaFoldDB" id="A0A7S2VE00"/>
<evidence type="ECO:0000313" key="9">
    <source>
        <dbReference type="EMBL" id="CAD9952460.1"/>
    </source>
</evidence>
<reference evidence="9" key="1">
    <citation type="submission" date="2021-01" db="EMBL/GenBank/DDBJ databases">
        <authorList>
            <person name="Corre E."/>
            <person name="Pelletier E."/>
            <person name="Niang G."/>
            <person name="Scheremetjew M."/>
            <person name="Finn R."/>
            <person name="Kale V."/>
            <person name="Holt S."/>
            <person name="Cochrane G."/>
            <person name="Meng A."/>
            <person name="Brown T."/>
            <person name="Cohen L."/>
        </authorList>
    </citation>
    <scope>NUCLEOTIDE SEQUENCE</scope>
    <source>
        <strain evidence="9">CCMP125</strain>
    </source>
</reference>
<feature type="domain" description="FAD-binding PCMH-type" evidence="8">
    <location>
        <begin position="94"/>
        <end position="281"/>
    </location>
</feature>
<dbReference type="InterPro" id="IPR016169">
    <property type="entry name" value="FAD-bd_PCMH_sub2"/>
</dbReference>
<feature type="signal peptide" evidence="7">
    <location>
        <begin position="1"/>
        <end position="26"/>
    </location>
</feature>
<name>A0A7S2VE00_9STRA</name>
<keyword evidence="7" id="KW-0732">Signal</keyword>
<evidence type="ECO:0000256" key="2">
    <source>
        <dbReference type="ARBA" id="ARBA00005466"/>
    </source>
</evidence>
<dbReference type="Pfam" id="PF01565">
    <property type="entry name" value="FAD_binding_4"/>
    <property type="match status" value="1"/>
</dbReference>
<comment type="cofactor">
    <cofactor evidence="1">
        <name>FAD</name>
        <dbReference type="ChEBI" id="CHEBI:57692"/>
    </cofactor>
</comment>
<evidence type="ECO:0000256" key="6">
    <source>
        <dbReference type="SAM" id="MobiDB-lite"/>
    </source>
</evidence>
<feature type="compositionally biased region" description="Basic residues" evidence="6">
    <location>
        <begin position="605"/>
        <end position="619"/>
    </location>
</feature>
<sequence>MTKIHSMQSFGLIVIYAVLIMASGSAGDSAGKGKKQSPPSPPPIDVDCDDIEASLNDLADYLSGGDSSFLGSVTTPDDGEDYDDARTQYATSSRPTFPSVIVQVTSETDVRAAVIVAASCDHSVSVRSGGHSYWGISSCDALAAGKKECMQINVHDMKNVQVMGNGEAKKLRVQAGVSLVDLTDVMVSEGVFIPTGECTDIGVSGHTQTGGFGVWSRAFGSMAHWVNSFNVVLADGSIHKQVSAPSASTSKLNDELFYAVLGGAAGSFGVVTEVTFDTIADNDYHTFFWKVNVLLSATTLPSAYSLPGVTNMLRTWSDMVRTPKMQADARWSTHWSAVASQTLIGIATGGAAGFNYLQLDVAWVSPKSNGMTRSEALQEADDFVNSILDACTACLVLGRDVPVPDPAFESIFGSEDQGTMPELHRDASLFDFDSFGLHPFPANFSWQQGSIIPDADGMQEIVESFYEFMPTADEPRFATSQWSTSPTIPNPDQSRSLPWQGDLFGIAFDAWDFAGRKGFHEDFLLEFQEKVRRIFGDEDHRMFWGAYGEPNLAKREDWTKYYESEDQYNRLVDIKTLVDPGNLFYNNMSLPVRKLGEGGDGGGKKQSKGGAKKSKKGTS</sequence>
<evidence type="ECO:0000256" key="7">
    <source>
        <dbReference type="SAM" id="SignalP"/>
    </source>
</evidence>
<protein>
    <recommendedName>
        <fullName evidence="8">FAD-binding PCMH-type domain-containing protein</fullName>
    </recommendedName>
</protein>
<dbReference type="PROSITE" id="PS00862">
    <property type="entry name" value="OX2_COVAL_FAD"/>
    <property type="match status" value="1"/>
</dbReference>
<evidence type="ECO:0000256" key="3">
    <source>
        <dbReference type="ARBA" id="ARBA00022630"/>
    </source>
</evidence>
<dbReference type="InterPro" id="IPR012951">
    <property type="entry name" value="BBE"/>
</dbReference>
<comment type="similarity">
    <text evidence="2">Belongs to the oxygen-dependent FAD-linked oxidoreductase family.</text>
</comment>
<organism evidence="9">
    <name type="scientific">Entomoneis paludosa</name>
    <dbReference type="NCBI Taxonomy" id="265537"/>
    <lineage>
        <taxon>Eukaryota</taxon>
        <taxon>Sar</taxon>
        <taxon>Stramenopiles</taxon>
        <taxon>Ochrophyta</taxon>
        <taxon>Bacillariophyta</taxon>
        <taxon>Bacillariophyceae</taxon>
        <taxon>Bacillariophycidae</taxon>
        <taxon>Entomoneidaceae</taxon>
        <taxon>Entomoneis</taxon>
    </lineage>
</organism>
<evidence type="ECO:0000256" key="1">
    <source>
        <dbReference type="ARBA" id="ARBA00001974"/>
    </source>
</evidence>
<proteinExistence type="inferred from homology"/>
<dbReference type="GO" id="GO:0016491">
    <property type="term" value="F:oxidoreductase activity"/>
    <property type="evidence" value="ECO:0007669"/>
    <property type="project" value="UniProtKB-KW"/>
</dbReference>
<dbReference type="InterPro" id="IPR036318">
    <property type="entry name" value="FAD-bd_PCMH-like_sf"/>
</dbReference>
<dbReference type="InterPro" id="IPR016166">
    <property type="entry name" value="FAD-bd_PCMH"/>
</dbReference>
<dbReference type="Gene3D" id="3.30.465.10">
    <property type="match status" value="2"/>
</dbReference>
<dbReference type="InterPro" id="IPR006094">
    <property type="entry name" value="Oxid_FAD_bind_N"/>
</dbReference>
<dbReference type="PROSITE" id="PS51387">
    <property type="entry name" value="FAD_PCMH"/>
    <property type="match status" value="1"/>
</dbReference>
<accession>A0A7S2VE00</accession>
<keyword evidence="5" id="KW-0560">Oxidoreductase</keyword>
<feature type="region of interest" description="Disordered" evidence="6">
    <location>
        <begin position="595"/>
        <end position="619"/>
    </location>
</feature>
<evidence type="ECO:0000256" key="4">
    <source>
        <dbReference type="ARBA" id="ARBA00022827"/>
    </source>
</evidence>
<dbReference type="PANTHER" id="PTHR42973">
    <property type="entry name" value="BINDING OXIDOREDUCTASE, PUTATIVE (AFU_ORTHOLOGUE AFUA_1G17690)-RELATED"/>
    <property type="match status" value="1"/>
</dbReference>